<dbReference type="OrthoDB" id="4738706at2759"/>
<feature type="compositionally biased region" description="Low complexity" evidence="1">
    <location>
        <begin position="40"/>
        <end position="64"/>
    </location>
</feature>
<feature type="compositionally biased region" description="Basic and acidic residues" evidence="1">
    <location>
        <begin position="74"/>
        <end position="86"/>
    </location>
</feature>
<gene>
    <name evidence="2" type="ORF">K432DRAFT_446001</name>
</gene>
<sequence>MSELLQHYKEPFIQLALDILMNKISFPTFNTSNNTFSAKTSNTNTLDTNTSDTNTSDTNTSNTNASEQHKPKRNTAERNTSERGGTEHTTFGLNASTSNTSCVDIFHTWPPGFNNEDRSDRSRVRKRGFATSPRDFKSNKRQRTSNSTGERNSQLDKQANETSVHSARSPSIQALRFACPYFKHDPKEYGRRSACSGPGWESVHRLKEHLYRCHADPNRCPRCRIALPDNTALLDHLSSDGQCERHEDGGEAAPSDGFTEDQEKQLRKRARQGQSEIERWKEVYMILFPDDTEHDVPSPFYDFTSNKDSLRTSANVSMLSAEQQQTQLSAIRKNIETAVEEVLLIAAEMLRERIPDIVRASQEEIARQLSKPSAAESEEYPLGGSLSSSLISHTFSPVDNQSSLKLLENQARRPMESTQLSVNVQSKLNSDSFTNSQSAITQPSEPFGLARSLLESTHSPKRRTSNSNLDAGLDFLNDVDWECWDESFINFDWSNLA</sequence>
<dbReference type="PANTHER" id="PTHR38166">
    <property type="entry name" value="C2H2-TYPE DOMAIN-CONTAINING PROTEIN-RELATED"/>
    <property type="match status" value="1"/>
</dbReference>
<keyword evidence="3" id="KW-1185">Reference proteome</keyword>
<evidence type="ECO:0008006" key="4">
    <source>
        <dbReference type="Google" id="ProtNLM"/>
    </source>
</evidence>
<proteinExistence type="predicted"/>
<organism evidence="2 3">
    <name type="scientific">Lepidopterella palustris CBS 459.81</name>
    <dbReference type="NCBI Taxonomy" id="1314670"/>
    <lineage>
        <taxon>Eukaryota</taxon>
        <taxon>Fungi</taxon>
        <taxon>Dikarya</taxon>
        <taxon>Ascomycota</taxon>
        <taxon>Pezizomycotina</taxon>
        <taxon>Dothideomycetes</taxon>
        <taxon>Pleosporomycetidae</taxon>
        <taxon>Mytilinidiales</taxon>
        <taxon>Argynnaceae</taxon>
        <taxon>Lepidopterella</taxon>
    </lineage>
</organism>
<evidence type="ECO:0000313" key="2">
    <source>
        <dbReference type="EMBL" id="OCK76479.1"/>
    </source>
</evidence>
<name>A0A8E2E3B1_9PEZI</name>
<evidence type="ECO:0000256" key="1">
    <source>
        <dbReference type="SAM" id="MobiDB-lite"/>
    </source>
</evidence>
<dbReference type="AlphaFoldDB" id="A0A8E2E3B1"/>
<accession>A0A8E2E3B1</accession>
<evidence type="ECO:0000313" key="3">
    <source>
        <dbReference type="Proteomes" id="UP000250266"/>
    </source>
</evidence>
<feature type="compositionally biased region" description="Polar residues" evidence="1">
    <location>
        <begin position="144"/>
        <end position="169"/>
    </location>
</feature>
<protein>
    <recommendedName>
        <fullName evidence="4">C2H2-type domain-containing protein</fullName>
    </recommendedName>
</protein>
<dbReference type="EMBL" id="KV745208">
    <property type="protein sequence ID" value="OCK76479.1"/>
    <property type="molecule type" value="Genomic_DNA"/>
</dbReference>
<dbReference type="Proteomes" id="UP000250266">
    <property type="component" value="Unassembled WGS sequence"/>
</dbReference>
<dbReference type="PANTHER" id="PTHR38166:SF1">
    <property type="entry name" value="C2H2-TYPE DOMAIN-CONTAINING PROTEIN"/>
    <property type="match status" value="1"/>
</dbReference>
<reference evidence="2 3" key="1">
    <citation type="journal article" date="2016" name="Nat. Commun.">
        <title>Ectomycorrhizal ecology is imprinted in the genome of the dominant symbiotic fungus Cenococcum geophilum.</title>
        <authorList>
            <consortium name="DOE Joint Genome Institute"/>
            <person name="Peter M."/>
            <person name="Kohler A."/>
            <person name="Ohm R.A."/>
            <person name="Kuo A."/>
            <person name="Krutzmann J."/>
            <person name="Morin E."/>
            <person name="Arend M."/>
            <person name="Barry K.W."/>
            <person name="Binder M."/>
            <person name="Choi C."/>
            <person name="Clum A."/>
            <person name="Copeland A."/>
            <person name="Grisel N."/>
            <person name="Haridas S."/>
            <person name="Kipfer T."/>
            <person name="LaButti K."/>
            <person name="Lindquist E."/>
            <person name="Lipzen A."/>
            <person name="Maire R."/>
            <person name="Meier B."/>
            <person name="Mihaltcheva S."/>
            <person name="Molinier V."/>
            <person name="Murat C."/>
            <person name="Poggeler S."/>
            <person name="Quandt C.A."/>
            <person name="Sperisen C."/>
            <person name="Tritt A."/>
            <person name="Tisserant E."/>
            <person name="Crous P.W."/>
            <person name="Henrissat B."/>
            <person name="Nehls U."/>
            <person name="Egli S."/>
            <person name="Spatafora J.W."/>
            <person name="Grigoriev I.V."/>
            <person name="Martin F.M."/>
        </authorList>
    </citation>
    <scope>NUCLEOTIDE SEQUENCE [LARGE SCALE GENOMIC DNA]</scope>
    <source>
        <strain evidence="2 3">CBS 459.81</strain>
    </source>
</reference>
<feature type="region of interest" description="Disordered" evidence="1">
    <location>
        <begin position="33"/>
        <end position="95"/>
    </location>
</feature>
<feature type="region of interest" description="Disordered" evidence="1">
    <location>
        <begin position="240"/>
        <end position="272"/>
    </location>
</feature>
<feature type="region of interest" description="Disordered" evidence="1">
    <location>
        <begin position="110"/>
        <end position="169"/>
    </location>
</feature>